<organism evidence="1">
    <name type="scientific">Zea mays</name>
    <name type="common">Maize</name>
    <dbReference type="NCBI Taxonomy" id="4577"/>
    <lineage>
        <taxon>Eukaryota</taxon>
        <taxon>Viridiplantae</taxon>
        <taxon>Streptophyta</taxon>
        <taxon>Embryophyta</taxon>
        <taxon>Tracheophyta</taxon>
        <taxon>Spermatophyta</taxon>
        <taxon>Magnoliopsida</taxon>
        <taxon>Liliopsida</taxon>
        <taxon>Poales</taxon>
        <taxon>Poaceae</taxon>
        <taxon>PACMAD clade</taxon>
        <taxon>Panicoideae</taxon>
        <taxon>Andropogonodae</taxon>
        <taxon>Andropogoneae</taxon>
        <taxon>Tripsacinae</taxon>
        <taxon>Zea</taxon>
    </lineage>
</organism>
<dbReference type="IntAct" id="A0A1D6Q0M4">
    <property type="interactions" value="11"/>
</dbReference>
<proteinExistence type="predicted"/>
<name>A0A1D6Q0M4_MAIZE</name>
<accession>A0A1D6Q0M4</accession>
<dbReference type="InParanoid" id="A0A1D6Q0M4"/>
<protein>
    <submittedName>
        <fullName evidence="1">Uncharacterized protein</fullName>
    </submittedName>
</protein>
<sequence length="229" mass="26097">MCFLPSRVPDSGKPGDKVGDSAYYRSLEKDLDANELFGRVQEIRSGRQRYPLQSPQTASGLHWQHGGSDNTTFMPNICRSSCLCPQFFSGSLLCPAVRSVLAEVLQGFFKVARFFFRLQRLIQHVLDLGENLLSGVLHPTLFDNLTSLLKWLRFSSHVILEIWTSVVFSTLGKLEEPFELSFFANSGVMVKQSFVCMYQQLKCKHDIIIVEYRNNYLLYLIAKSETVLL</sequence>
<reference evidence="1" key="1">
    <citation type="submission" date="2015-12" db="EMBL/GenBank/DDBJ databases">
        <title>Update maize B73 reference genome by single molecule sequencing technologies.</title>
        <authorList>
            <consortium name="Maize Genome Sequencing Project"/>
            <person name="Ware D."/>
        </authorList>
    </citation>
    <scope>NUCLEOTIDE SEQUENCE</scope>
    <source>
        <tissue evidence="1">Seedling</tissue>
    </source>
</reference>
<dbReference type="PaxDb" id="4577-GRMZM2G484878_P01"/>
<gene>
    <name evidence="1" type="ORF">ZEAMMB73_Zm00001d050250</name>
</gene>
<dbReference type="EMBL" id="CM000780">
    <property type="protein sequence ID" value="AQK52194.1"/>
    <property type="molecule type" value="Genomic_DNA"/>
</dbReference>
<evidence type="ECO:0000313" key="1">
    <source>
        <dbReference type="EMBL" id="AQK52194.1"/>
    </source>
</evidence>
<dbReference type="AlphaFoldDB" id="A0A1D6Q0M4"/>
<dbReference type="ExpressionAtlas" id="A0A1D6Q0M4">
    <property type="expression patterns" value="baseline and differential"/>
</dbReference>
<dbReference type="STRING" id="4577.A0A1D6Q0M4"/>